<feature type="binding site" evidence="5">
    <location>
        <position position="183"/>
    </location>
    <ligand>
        <name>S-adenosyl-L-methionine</name>
        <dbReference type="ChEBI" id="CHEBI:59789"/>
    </ligand>
</feature>
<keyword evidence="3 5" id="KW-0949">S-adenosyl-L-methionine</keyword>
<dbReference type="InterPro" id="IPR019874">
    <property type="entry name" value="RF_methyltr_PrmC"/>
</dbReference>
<dbReference type="EMBL" id="JAEMOS010000032">
    <property type="protein sequence ID" value="MBJ7267393.1"/>
    <property type="molecule type" value="Genomic_DNA"/>
</dbReference>
<dbReference type="InterPro" id="IPR002052">
    <property type="entry name" value="DNA_methylase_N6_adenine_CS"/>
</dbReference>
<dbReference type="InterPro" id="IPR050320">
    <property type="entry name" value="N5-glutamine_MTase"/>
</dbReference>
<comment type="caution">
    <text evidence="9">The sequence shown here is derived from an EMBL/GenBank/DDBJ whole genome shotgun (WGS) entry which is preliminary data.</text>
</comment>
<dbReference type="CDD" id="cd02440">
    <property type="entry name" value="AdoMet_MTases"/>
    <property type="match status" value="1"/>
</dbReference>
<dbReference type="InterPro" id="IPR007848">
    <property type="entry name" value="Small_mtfrase_dom"/>
</dbReference>
<dbReference type="NCBIfam" id="TIGR03534">
    <property type="entry name" value="RF_mod_PrmC"/>
    <property type="match status" value="1"/>
</dbReference>
<dbReference type="Gene3D" id="1.10.8.10">
    <property type="entry name" value="DNA helicase RuvA subunit, C-terminal domain"/>
    <property type="match status" value="1"/>
</dbReference>
<dbReference type="EC" id="2.1.1.297" evidence="5"/>
<reference evidence="9 11" key="1">
    <citation type="submission" date="2020-09" db="EMBL/GenBank/DDBJ databases">
        <title>Draft Genomes of Bacterial Isolates from North Pond Shallow Sediments.</title>
        <authorList>
            <person name="Kiel Reese B."/>
            <person name="Mullis M."/>
            <person name="Weisend R.E."/>
        </authorList>
    </citation>
    <scope>NUCLEOTIDE SEQUENCE</scope>
    <source>
        <strain evidence="9">KJE-2</strain>
        <strain evidence="8 11">KJE-3</strain>
    </source>
</reference>
<dbReference type="PANTHER" id="PTHR18895:SF74">
    <property type="entry name" value="MTRF1L RELEASE FACTOR GLUTAMINE METHYLTRANSFERASE"/>
    <property type="match status" value="1"/>
</dbReference>
<dbReference type="InterPro" id="IPR029063">
    <property type="entry name" value="SAM-dependent_MTases_sf"/>
</dbReference>
<evidence type="ECO:0000256" key="2">
    <source>
        <dbReference type="ARBA" id="ARBA00022679"/>
    </source>
</evidence>
<protein>
    <recommendedName>
        <fullName evidence="5">Release factor glutamine methyltransferase</fullName>
        <shortName evidence="5">RF MTase</shortName>
        <ecNumber evidence="5">2.1.1.297</ecNumber>
    </recommendedName>
    <alternativeName>
        <fullName evidence="5">N5-glutamine methyltransferase PrmC</fullName>
    </alternativeName>
    <alternativeName>
        <fullName evidence="5">Protein-(glutamine-N5) MTase PrmC</fullName>
    </alternativeName>
    <alternativeName>
        <fullName evidence="5">Protein-glutamine N-methyltransferase PrmC</fullName>
    </alternativeName>
</protein>
<evidence type="ECO:0000313" key="11">
    <source>
        <dbReference type="Proteomes" id="UP000655994"/>
    </source>
</evidence>
<dbReference type="HAMAP" id="MF_02126">
    <property type="entry name" value="RF_methyltr_PrmC"/>
    <property type="match status" value="1"/>
</dbReference>
<evidence type="ECO:0000256" key="3">
    <source>
        <dbReference type="ARBA" id="ARBA00022691"/>
    </source>
</evidence>
<proteinExistence type="inferred from homology"/>
<keyword evidence="11" id="KW-1185">Reference proteome</keyword>
<name>A0A8I1G363_9GAMM</name>
<feature type="binding site" evidence="5">
    <location>
        <position position="167"/>
    </location>
    <ligand>
        <name>S-adenosyl-L-methionine</name>
        <dbReference type="ChEBI" id="CHEBI:59789"/>
    </ligand>
</feature>
<dbReference type="RefSeq" id="WP_199494747.1">
    <property type="nucleotide sequence ID" value="NZ_CP081832.1"/>
</dbReference>
<dbReference type="EMBL" id="JAEMOP010000002">
    <property type="protein sequence ID" value="MBJ7315098.1"/>
    <property type="molecule type" value="Genomic_DNA"/>
</dbReference>
<feature type="binding site" evidence="5">
    <location>
        <begin position="183"/>
        <end position="186"/>
    </location>
    <ligand>
        <name>substrate</name>
    </ligand>
</feature>
<evidence type="ECO:0000313" key="8">
    <source>
        <dbReference type="EMBL" id="MBJ7267393.1"/>
    </source>
</evidence>
<dbReference type="GO" id="GO:0003676">
    <property type="term" value="F:nucleic acid binding"/>
    <property type="evidence" value="ECO:0007669"/>
    <property type="project" value="InterPro"/>
</dbReference>
<evidence type="ECO:0000259" key="7">
    <source>
        <dbReference type="Pfam" id="PF17827"/>
    </source>
</evidence>
<evidence type="ECO:0000256" key="5">
    <source>
        <dbReference type="HAMAP-Rule" id="MF_02126"/>
    </source>
</evidence>
<dbReference type="FunFam" id="3.40.50.150:FF:000053">
    <property type="entry name" value="Release factor glutamine methyltransferase"/>
    <property type="match status" value="1"/>
</dbReference>
<dbReference type="Pfam" id="PF05175">
    <property type="entry name" value="MTS"/>
    <property type="match status" value="1"/>
</dbReference>
<dbReference type="InterPro" id="IPR040758">
    <property type="entry name" value="PrmC_N"/>
</dbReference>
<keyword evidence="2 5" id="KW-0808">Transferase</keyword>
<comment type="similarity">
    <text evidence="5">Belongs to the protein N5-glutamine methyltransferase family. PrmC subfamily.</text>
</comment>
<comment type="function">
    <text evidence="5">Methylates the class 1 translation termination release factors RF1/PrfA and RF2/PrfB on the glutamine residue of the universally conserved GGQ motif.</text>
</comment>
<accession>A0A8I1G363</accession>
<dbReference type="GO" id="GO:0102559">
    <property type="term" value="F:peptide chain release factor N(5)-glutamine methyltransferase activity"/>
    <property type="evidence" value="ECO:0007669"/>
    <property type="project" value="UniProtKB-EC"/>
</dbReference>
<dbReference type="Proteomes" id="UP000655994">
    <property type="component" value="Unassembled WGS sequence"/>
</dbReference>
<comment type="catalytic activity">
    <reaction evidence="4 5">
        <text>L-glutaminyl-[peptide chain release factor] + S-adenosyl-L-methionine = N(5)-methyl-L-glutaminyl-[peptide chain release factor] + S-adenosyl-L-homocysteine + H(+)</text>
        <dbReference type="Rhea" id="RHEA:42896"/>
        <dbReference type="Rhea" id="RHEA-COMP:10271"/>
        <dbReference type="Rhea" id="RHEA-COMP:10272"/>
        <dbReference type="ChEBI" id="CHEBI:15378"/>
        <dbReference type="ChEBI" id="CHEBI:30011"/>
        <dbReference type="ChEBI" id="CHEBI:57856"/>
        <dbReference type="ChEBI" id="CHEBI:59789"/>
        <dbReference type="ChEBI" id="CHEBI:61891"/>
        <dbReference type="EC" id="2.1.1.297"/>
    </reaction>
</comment>
<evidence type="ECO:0000256" key="4">
    <source>
        <dbReference type="ARBA" id="ARBA00048391"/>
    </source>
</evidence>
<keyword evidence="1 5" id="KW-0489">Methyltransferase</keyword>
<dbReference type="SUPFAM" id="SSF53335">
    <property type="entry name" value="S-adenosyl-L-methionine-dependent methyltransferases"/>
    <property type="match status" value="1"/>
</dbReference>
<dbReference type="PANTHER" id="PTHR18895">
    <property type="entry name" value="HEMK METHYLTRANSFERASE"/>
    <property type="match status" value="1"/>
</dbReference>
<evidence type="ECO:0000313" key="10">
    <source>
        <dbReference type="Proteomes" id="UP000621390"/>
    </source>
</evidence>
<feature type="binding site" evidence="5">
    <location>
        <position position="140"/>
    </location>
    <ligand>
        <name>S-adenosyl-L-methionine</name>
        <dbReference type="ChEBI" id="CHEBI:59789"/>
    </ligand>
</feature>
<sequence>MTLQQAIIWGREQLSQSEDAAADVSALLCYVLNKEKAYLLTWPEKELTAEQLEHYRSVIATRQKGRPVAHITGRREFWSLMLEVNDSTLIPRPDTETLVEAALSLDLPENARVLDLGTGTGAVALALKSERPGWQVMACDSNEAAVELAKRNSKKLGLDVDILYSDWFQSVPKSLNFDLVLSNPPYIDAGDPHLGAGDVRFEPHTALVAENNGLADIETIIKQANERLVEQGWLLLEQGWQQADSVVELLLKNGYKMINRWQDYARVERVTGGKKARAERE</sequence>
<dbReference type="NCBIfam" id="TIGR00536">
    <property type="entry name" value="hemK_fam"/>
    <property type="match status" value="1"/>
</dbReference>
<gene>
    <name evidence="5 9" type="primary">prmC</name>
    <name evidence="8" type="ORF">JHC10_10630</name>
    <name evidence="9" type="ORF">JHC11_03680</name>
</gene>
<feature type="domain" description="Release factor glutamine methyltransferase N-terminal" evidence="7">
    <location>
        <begin position="5"/>
        <end position="73"/>
    </location>
</feature>
<organism evidence="9 10">
    <name type="scientific">Idiomarina abyssalis</name>
    <dbReference type="NCBI Taxonomy" id="86102"/>
    <lineage>
        <taxon>Bacteria</taxon>
        <taxon>Pseudomonadati</taxon>
        <taxon>Pseudomonadota</taxon>
        <taxon>Gammaproteobacteria</taxon>
        <taxon>Alteromonadales</taxon>
        <taxon>Idiomarinaceae</taxon>
        <taxon>Idiomarina</taxon>
    </lineage>
</organism>
<dbReference type="AlphaFoldDB" id="A0A8I1G363"/>
<evidence type="ECO:0000259" key="6">
    <source>
        <dbReference type="Pfam" id="PF05175"/>
    </source>
</evidence>
<dbReference type="Gene3D" id="3.40.50.150">
    <property type="entry name" value="Vaccinia Virus protein VP39"/>
    <property type="match status" value="1"/>
</dbReference>
<dbReference type="InterPro" id="IPR004556">
    <property type="entry name" value="HemK-like"/>
</dbReference>
<dbReference type="Pfam" id="PF17827">
    <property type="entry name" value="PrmC_N"/>
    <property type="match status" value="1"/>
</dbReference>
<dbReference type="PROSITE" id="PS00092">
    <property type="entry name" value="N6_MTASE"/>
    <property type="match status" value="1"/>
</dbReference>
<evidence type="ECO:0000256" key="1">
    <source>
        <dbReference type="ARBA" id="ARBA00022603"/>
    </source>
</evidence>
<dbReference type="GeneID" id="78251738"/>
<evidence type="ECO:0000313" key="9">
    <source>
        <dbReference type="EMBL" id="MBJ7315098.1"/>
    </source>
</evidence>
<dbReference type="Proteomes" id="UP000621390">
    <property type="component" value="Unassembled WGS sequence"/>
</dbReference>
<feature type="domain" description="Methyltransferase small" evidence="6">
    <location>
        <begin position="106"/>
        <end position="189"/>
    </location>
</feature>
<dbReference type="GO" id="GO:0032259">
    <property type="term" value="P:methylation"/>
    <property type="evidence" value="ECO:0007669"/>
    <property type="project" value="UniProtKB-KW"/>
</dbReference>
<feature type="binding site" evidence="5">
    <location>
        <begin position="117"/>
        <end position="121"/>
    </location>
    <ligand>
        <name>S-adenosyl-L-methionine</name>
        <dbReference type="ChEBI" id="CHEBI:59789"/>
    </ligand>
</feature>